<name>A0A6A5Z529_9PLEO</name>
<feature type="compositionally biased region" description="Basic residues" evidence="1">
    <location>
        <begin position="265"/>
        <end position="274"/>
    </location>
</feature>
<dbReference type="Proteomes" id="UP000799770">
    <property type="component" value="Unassembled WGS sequence"/>
</dbReference>
<evidence type="ECO:0000259" key="2">
    <source>
        <dbReference type="SMART" id="SM00355"/>
    </source>
</evidence>
<proteinExistence type="predicted"/>
<dbReference type="AlphaFoldDB" id="A0A6A5Z529"/>
<sequence>MSDASTWEEFDLTAYGASWNFTSPEADTCDTSTLVRSERNDQKQQSEILPTPWISSMPHLSTIDYEWFNVDGFLQNHLTQVSHTRTDESDQPPCTYSVSLALGHDEGPPSSTTNPAPTVQNTNRIQCSECKVRSFGRDADRKRHISEQHRCSHQDCTGRKFTKQQLKDHRGYHGNQSADYRCGSCELRGRSKTTFKRGEKLRNHFVSIHNAPKRFVFDTFACLNSGCYHGGYSGGVYFISLDDLDRHRHAEHGPTGNERAFQTANRRRTRAKTSSKHERASHNHYSGTPWGQTVVQQDEANAYAWSGEHIGARKSSFVTDNSTTMDEVTNDEDCWVLDQSTNLWQRV</sequence>
<feature type="domain" description="C2H2-type" evidence="2">
    <location>
        <begin position="180"/>
        <end position="209"/>
    </location>
</feature>
<reference evidence="3" key="1">
    <citation type="journal article" date="2020" name="Stud. Mycol.">
        <title>101 Dothideomycetes genomes: a test case for predicting lifestyles and emergence of pathogens.</title>
        <authorList>
            <person name="Haridas S."/>
            <person name="Albert R."/>
            <person name="Binder M."/>
            <person name="Bloem J."/>
            <person name="Labutti K."/>
            <person name="Salamov A."/>
            <person name="Andreopoulos B."/>
            <person name="Baker S."/>
            <person name="Barry K."/>
            <person name="Bills G."/>
            <person name="Bluhm B."/>
            <person name="Cannon C."/>
            <person name="Castanera R."/>
            <person name="Culley D."/>
            <person name="Daum C."/>
            <person name="Ezra D."/>
            <person name="Gonzalez J."/>
            <person name="Henrissat B."/>
            <person name="Kuo A."/>
            <person name="Liang C."/>
            <person name="Lipzen A."/>
            <person name="Lutzoni F."/>
            <person name="Magnuson J."/>
            <person name="Mondo S."/>
            <person name="Nolan M."/>
            <person name="Ohm R."/>
            <person name="Pangilinan J."/>
            <person name="Park H.-J."/>
            <person name="Ramirez L."/>
            <person name="Alfaro M."/>
            <person name="Sun H."/>
            <person name="Tritt A."/>
            <person name="Yoshinaga Y."/>
            <person name="Zwiers L.-H."/>
            <person name="Turgeon B."/>
            <person name="Goodwin S."/>
            <person name="Spatafora J."/>
            <person name="Crous P."/>
            <person name="Grigoriev I."/>
        </authorList>
    </citation>
    <scope>NUCLEOTIDE SEQUENCE</scope>
    <source>
        <strain evidence="3">CBS 627.86</strain>
    </source>
</reference>
<keyword evidence="4" id="KW-1185">Reference proteome</keyword>
<organism evidence="3 4">
    <name type="scientific">Lophiotrema nucula</name>
    <dbReference type="NCBI Taxonomy" id="690887"/>
    <lineage>
        <taxon>Eukaryota</taxon>
        <taxon>Fungi</taxon>
        <taxon>Dikarya</taxon>
        <taxon>Ascomycota</taxon>
        <taxon>Pezizomycotina</taxon>
        <taxon>Dothideomycetes</taxon>
        <taxon>Pleosporomycetidae</taxon>
        <taxon>Pleosporales</taxon>
        <taxon>Lophiotremataceae</taxon>
        <taxon>Lophiotrema</taxon>
    </lineage>
</organism>
<feature type="domain" description="C2H2-type" evidence="2">
    <location>
        <begin position="220"/>
        <end position="252"/>
    </location>
</feature>
<evidence type="ECO:0000313" key="3">
    <source>
        <dbReference type="EMBL" id="KAF2114542.1"/>
    </source>
</evidence>
<gene>
    <name evidence="3" type="ORF">BDV96DRAFT_600508</name>
</gene>
<dbReference type="EMBL" id="ML977325">
    <property type="protein sequence ID" value="KAF2114542.1"/>
    <property type="molecule type" value="Genomic_DNA"/>
</dbReference>
<dbReference type="SMART" id="SM00355">
    <property type="entry name" value="ZnF_C2H2"/>
    <property type="match status" value="3"/>
</dbReference>
<evidence type="ECO:0000256" key="1">
    <source>
        <dbReference type="SAM" id="MobiDB-lite"/>
    </source>
</evidence>
<protein>
    <recommendedName>
        <fullName evidence="2">C2H2-type domain-containing protein</fullName>
    </recommendedName>
</protein>
<feature type="domain" description="C2H2-type" evidence="2">
    <location>
        <begin position="125"/>
        <end position="149"/>
    </location>
</feature>
<evidence type="ECO:0000313" key="4">
    <source>
        <dbReference type="Proteomes" id="UP000799770"/>
    </source>
</evidence>
<accession>A0A6A5Z529</accession>
<feature type="region of interest" description="Disordered" evidence="1">
    <location>
        <begin position="249"/>
        <end position="290"/>
    </location>
</feature>
<dbReference type="InterPro" id="IPR013087">
    <property type="entry name" value="Znf_C2H2_type"/>
</dbReference>